<gene>
    <name evidence="8 9" type="primary">corA</name>
    <name evidence="9" type="ORF">ENP13_01150</name>
</gene>
<keyword evidence="3 8" id="KW-0813">Transport</keyword>
<dbReference type="Gene3D" id="1.20.58.340">
    <property type="entry name" value="Magnesium transport protein CorA, transmembrane region"/>
    <property type="match status" value="2"/>
</dbReference>
<keyword evidence="8" id="KW-0460">Magnesium</keyword>
<keyword evidence="6 8" id="KW-1133">Transmembrane helix</keyword>
<proteinExistence type="inferred from homology"/>
<keyword evidence="5 8" id="KW-0812">Transmembrane</keyword>
<evidence type="ECO:0000256" key="8">
    <source>
        <dbReference type="RuleBase" id="RU362010"/>
    </source>
</evidence>
<evidence type="ECO:0000256" key="5">
    <source>
        <dbReference type="ARBA" id="ARBA00022692"/>
    </source>
</evidence>
<dbReference type="GO" id="GO:0005886">
    <property type="term" value="C:plasma membrane"/>
    <property type="evidence" value="ECO:0007669"/>
    <property type="project" value="UniProtKB-SubCell"/>
</dbReference>
<dbReference type="InterPro" id="IPR002523">
    <property type="entry name" value="MgTranspt_CorA/ZnTranspt_ZntB"/>
</dbReference>
<keyword evidence="8" id="KW-0406">Ion transport</keyword>
<dbReference type="InterPro" id="IPR045863">
    <property type="entry name" value="CorA_TM1_TM2"/>
</dbReference>
<dbReference type="InterPro" id="IPR004488">
    <property type="entry name" value="Mg/Co-transport_prot_CorA"/>
</dbReference>
<comment type="similarity">
    <text evidence="2 8">Belongs to the CorA metal ion transporter (MIT) (TC 1.A.35) family.</text>
</comment>
<evidence type="ECO:0000256" key="1">
    <source>
        <dbReference type="ARBA" id="ARBA00004651"/>
    </source>
</evidence>
<keyword evidence="4 8" id="KW-1003">Cell membrane</keyword>
<evidence type="ECO:0000313" key="9">
    <source>
        <dbReference type="EMBL" id="HEX69838.1"/>
    </source>
</evidence>
<dbReference type="SUPFAM" id="SSF143865">
    <property type="entry name" value="CorA soluble domain-like"/>
    <property type="match status" value="1"/>
</dbReference>
<comment type="caution">
    <text evidence="9">The sequence shown here is derived from an EMBL/GenBank/DDBJ whole genome shotgun (WGS) entry which is preliminary data.</text>
</comment>
<dbReference type="GO" id="GO:0015087">
    <property type="term" value="F:cobalt ion transmembrane transporter activity"/>
    <property type="evidence" value="ECO:0007669"/>
    <property type="project" value="UniProtKB-UniRule"/>
</dbReference>
<organism evidence="9">
    <name type="scientific">Thermorudis sp</name>
    <dbReference type="NCBI Taxonomy" id="1969470"/>
    <lineage>
        <taxon>Bacteria</taxon>
        <taxon>Pseudomonadati</taxon>
        <taxon>Thermomicrobiota</taxon>
        <taxon>Thermomicrobia</taxon>
        <taxon>Thermomicrobia incertae sedis</taxon>
        <taxon>Thermorudis</taxon>
    </lineage>
</organism>
<evidence type="ECO:0000256" key="2">
    <source>
        <dbReference type="ARBA" id="ARBA00009765"/>
    </source>
</evidence>
<accession>A0A7C3A7V1</accession>
<dbReference type="GO" id="GO:0050897">
    <property type="term" value="F:cobalt ion binding"/>
    <property type="evidence" value="ECO:0007669"/>
    <property type="project" value="TreeGrafter"/>
</dbReference>
<keyword evidence="7 8" id="KW-0472">Membrane</keyword>
<protein>
    <recommendedName>
        <fullName evidence="8">Magnesium transport protein CorA</fullName>
    </recommendedName>
</protein>
<comment type="function">
    <text evidence="8">Mediates influx of magnesium ions.</text>
</comment>
<dbReference type="CDD" id="cd12822">
    <property type="entry name" value="TmCorA-like"/>
    <property type="match status" value="1"/>
</dbReference>
<feature type="transmembrane region" description="Helical" evidence="8">
    <location>
        <begin position="299"/>
        <end position="319"/>
    </location>
</feature>
<reference evidence="9" key="1">
    <citation type="journal article" date="2020" name="mSystems">
        <title>Genome- and Community-Level Interaction Insights into Carbon Utilization and Element Cycling Functions of Hydrothermarchaeota in Hydrothermal Sediment.</title>
        <authorList>
            <person name="Zhou Z."/>
            <person name="Liu Y."/>
            <person name="Xu W."/>
            <person name="Pan J."/>
            <person name="Luo Z.H."/>
            <person name="Li M."/>
        </authorList>
    </citation>
    <scope>NUCLEOTIDE SEQUENCE [LARGE SCALE GENOMIC DNA]</scope>
    <source>
        <strain evidence="9">SpSt-192</strain>
    </source>
</reference>
<dbReference type="InterPro" id="IPR045861">
    <property type="entry name" value="CorA_cytoplasmic_dom"/>
</dbReference>
<evidence type="ECO:0000256" key="7">
    <source>
        <dbReference type="ARBA" id="ARBA00023136"/>
    </source>
</evidence>
<evidence type="ECO:0000256" key="6">
    <source>
        <dbReference type="ARBA" id="ARBA00022989"/>
    </source>
</evidence>
<evidence type="ECO:0000256" key="4">
    <source>
        <dbReference type="ARBA" id="ARBA00022475"/>
    </source>
</evidence>
<dbReference type="PANTHER" id="PTHR46494:SF1">
    <property type="entry name" value="CORA FAMILY METAL ION TRANSPORTER (EUROFUNG)"/>
    <property type="match status" value="1"/>
</dbReference>
<comment type="subcellular location">
    <subcellularLocation>
        <location evidence="1">Cell membrane</location>
        <topology evidence="1">Multi-pass membrane protein</topology>
    </subcellularLocation>
    <subcellularLocation>
        <location evidence="8">Membrane</location>
        <topology evidence="8">Multi-pass membrane protein</topology>
    </subcellularLocation>
</comment>
<dbReference type="NCBIfam" id="TIGR00383">
    <property type="entry name" value="corA"/>
    <property type="match status" value="1"/>
</dbReference>
<dbReference type="EMBL" id="DSID01000092">
    <property type="protein sequence ID" value="HEX69838.1"/>
    <property type="molecule type" value="Genomic_DNA"/>
</dbReference>
<dbReference type="Gene3D" id="3.30.460.20">
    <property type="entry name" value="CorA soluble domain-like"/>
    <property type="match status" value="1"/>
</dbReference>
<evidence type="ECO:0000256" key="3">
    <source>
        <dbReference type="ARBA" id="ARBA00022448"/>
    </source>
</evidence>
<sequence>MIRLELLTGNERRAGEVSLDELDAIVADPRHLLWIDLQDPTERDFELLRREFGFHPLALEDARRRHERPKLDLYEDYLFLVFYAVRAGGEGQLFATQELSLFIGKNYLVTAHHEPCPEIEAIAERWREQADQIAESKQRVALLLYTLLDTVVDNYFPVLDMLADRTDRLEEAIFQGNDPQALEELFQLRKGLLALRRVVGPERDVLNLLTRRDIELLGPDTAVYFQDVYDHILRVTDAIDTYRDLLASALDAYLSVVSNNLNKVMRTLTAWSIILMSLALIAGIYGMNFHLTPSEDWPLGFEFATALMVVLGVSLFTIFKAIDWL</sequence>
<name>A0A7C3A7V1_9BACT</name>
<dbReference type="Pfam" id="PF01544">
    <property type="entry name" value="CorA"/>
    <property type="match status" value="1"/>
</dbReference>
<dbReference type="GO" id="GO:0015095">
    <property type="term" value="F:magnesium ion transmembrane transporter activity"/>
    <property type="evidence" value="ECO:0007669"/>
    <property type="project" value="UniProtKB-UniRule"/>
</dbReference>
<dbReference type="AlphaFoldDB" id="A0A7C3A7V1"/>
<dbReference type="SUPFAM" id="SSF144083">
    <property type="entry name" value="Magnesium transport protein CorA, transmembrane region"/>
    <property type="match status" value="1"/>
</dbReference>
<feature type="transmembrane region" description="Helical" evidence="8">
    <location>
        <begin position="268"/>
        <end position="287"/>
    </location>
</feature>
<dbReference type="PANTHER" id="PTHR46494">
    <property type="entry name" value="CORA FAMILY METAL ION TRANSPORTER (EUROFUNG)"/>
    <property type="match status" value="1"/>
</dbReference>
<dbReference type="FunFam" id="1.20.58.340:FF:000012">
    <property type="entry name" value="Magnesium transport protein CorA"/>
    <property type="match status" value="1"/>
</dbReference>
<dbReference type="GO" id="GO:0000287">
    <property type="term" value="F:magnesium ion binding"/>
    <property type="evidence" value="ECO:0007669"/>
    <property type="project" value="TreeGrafter"/>
</dbReference>